<accession>A0A5C5Y8B2</accession>
<feature type="domain" description="Flavoprotein" evidence="8">
    <location>
        <begin position="1"/>
        <end position="195"/>
    </location>
</feature>
<keyword evidence="4" id="KW-0808">Transferase</keyword>
<keyword evidence="1" id="KW-0637">Prenyltransferase</keyword>
<evidence type="ECO:0000256" key="3">
    <source>
        <dbReference type="ARBA" id="ARBA00022643"/>
    </source>
</evidence>
<dbReference type="InterPro" id="IPR004507">
    <property type="entry name" value="UbiX-like"/>
</dbReference>
<dbReference type="SUPFAM" id="SSF52507">
    <property type="entry name" value="Homo-oligomeric flavin-containing Cys decarboxylases, HFCD"/>
    <property type="match status" value="1"/>
</dbReference>
<gene>
    <name evidence="9" type="ORF">Pan14r_28110</name>
</gene>
<sequence>MTGASGAPYAVRLLQTLVHSDAEIHLAISPSGAAVLRQECALDINVADPDVQALLDFRPTWPGQWSQQSALAATANDHARVIVHRHDDFMTPIASGSFQTDAMIVCPCSGSTLSAIARSAASNLIQRAAEVHLKEHRRLIIVPRETPMSVIQLENMHRIAATGAVVLPAMPGWYHGVSGPDDLVDFVVSRILDQLDVDNALIGRWGET</sequence>
<dbReference type="FunFam" id="3.40.50.1950:FF:000001">
    <property type="entry name" value="Flavin prenyltransferase UbiX"/>
    <property type="match status" value="1"/>
</dbReference>
<dbReference type="Proteomes" id="UP000317238">
    <property type="component" value="Unassembled WGS sequence"/>
</dbReference>
<dbReference type="GO" id="GO:0106141">
    <property type="term" value="F:flavin prenyltransferase activity"/>
    <property type="evidence" value="ECO:0007669"/>
    <property type="project" value="UniProtKB-EC"/>
</dbReference>
<dbReference type="NCBIfam" id="TIGR00421">
    <property type="entry name" value="ubiX_pad"/>
    <property type="match status" value="1"/>
</dbReference>
<evidence type="ECO:0000259" key="8">
    <source>
        <dbReference type="Pfam" id="PF02441"/>
    </source>
</evidence>
<keyword evidence="10" id="KW-1185">Reference proteome</keyword>
<dbReference type="InterPro" id="IPR003382">
    <property type="entry name" value="Flavoprotein"/>
</dbReference>
<keyword evidence="3" id="KW-0288">FMN</keyword>
<dbReference type="AlphaFoldDB" id="A0A5C5Y8B2"/>
<comment type="catalytic activity">
    <reaction evidence="5">
        <text>dimethylallyl phosphate + FMNH2 = prenylated FMNH2 + phosphate</text>
        <dbReference type="Rhea" id="RHEA:37743"/>
        <dbReference type="ChEBI" id="CHEBI:43474"/>
        <dbReference type="ChEBI" id="CHEBI:57618"/>
        <dbReference type="ChEBI" id="CHEBI:87467"/>
        <dbReference type="ChEBI" id="CHEBI:88052"/>
        <dbReference type="EC" id="2.5.1.129"/>
    </reaction>
</comment>
<reference evidence="9 10" key="1">
    <citation type="submission" date="2019-02" db="EMBL/GenBank/DDBJ databases">
        <title>Deep-cultivation of Planctomycetes and their phenomic and genomic characterization uncovers novel biology.</title>
        <authorList>
            <person name="Wiegand S."/>
            <person name="Jogler M."/>
            <person name="Boedeker C."/>
            <person name="Pinto D."/>
            <person name="Vollmers J."/>
            <person name="Rivas-Marin E."/>
            <person name="Kohn T."/>
            <person name="Peeters S.H."/>
            <person name="Heuer A."/>
            <person name="Rast P."/>
            <person name="Oberbeckmann S."/>
            <person name="Bunk B."/>
            <person name="Jeske O."/>
            <person name="Meyerdierks A."/>
            <person name="Storesund J.E."/>
            <person name="Kallscheuer N."/>
            <person name="Luecker S."/>
            <person name="Lage O.M."/>
            <person name="Pohl T."/>
            <person name="Merkel B.J."/>
            <person name="Hornburger P."/>
            <person name="Mueller R.-W."/>
            <person name="Bruemmer F."/>
            <person name="Labrenz M."/>
            <person name="Spormann A.M."/>
            <person name="Op Den Camp H."/>
            <person name="Overmann J."/>
            <person name="Amann R."/>
            <person name="Jetten M.S.M."/>
            <person name="Mascher T."/>
            <person name="Medema M.H."/>
            <person name="Devos D.P."/>
            <person name="Kaster A.-K."/>
            <person name="Ovreas L."/>
            <person name="Rohde M."/>
            <person name="Galperin M.Y."/>
            <person name="Jogler C."/>
        </authorList>
    </citation>
    <scope>NUCLEOTIDE SEQUENCE [LARGE SCALE GENOMIC DNA]</scope>
    <source>
        <strain evidence="9 10">Pan14r</strain>
    </source>
</reference>
<evidence type="ECO:0000313" key="10">
    <source>
        <dbReference type="Proteomes" id="UP000317238"/>
    </source>
</evidence>
<comment type="caution">
    <text evidence="9">The sequence shown here is derived from an EMBL/GenBank/DDBJ whole genome shotgun (WGS) entry which is preliminary data.</text>
</comment>
<dbReference type="RefSeq" id="WP_197203645.1">
    <property type="nucleotide sequence ID" value="NZ_SJPL01000001.1"/>
</dbReference>
<comment type="similarity">
    <text evidence="6">Belongs to the UbiX/PAD1 family.</text>
</comment>
<dbReference type="InterPro" id="IPR036551">
    <property type="entry name" value="Flavin_trans-like"/>
</dbReference>
<evidence type="ECO:0000256" key="7">
    <source>
        <dbReference type="ARBA" id="ARBA00066834"/>
    </source>
</evidence>
<keyword evidence="2" id="KW-0285">Flavoprotein</keyword>
<name>A0A5C5Y8B2_9PLAN</name>
<dbReference type="Pfam" id="PF02441">
    <property type="entry name" value="Flavoprotein"/>
    <property type="match status" value="1"/>
</dbReference>
<evidence type="ECO:0000256" key="2">
    <source>
        <dbReference type="ARBA" id="ARBA00022630"/>
    </source>
</evidence>
<keyword evidence="9" id="KW-0456">Lyase</keyword>
<organism evidence="9 10">
    <name type="scientific">Crateriforma conspicua</name>
    <dbReference type="NCBI Taxonomy" id="2527996"/>
    <lineage>
        <taxon>Bacteria</taxon>
        <taxon>Pseudomonadati</taxon>
        <taxon>Planctomycetota</taxon>
        <taxon>Planctomycetia</taxon>
        <taxon>Planctomycetales</taxon>
        <taxon>Planctomycetaceae</taxon>
        <taxon>Crateriforma</taxon>
    </lineage>
</organism>
<dbReference type="GO" id="GO:0016829">
    <property type="term" value="F:lyase activity"/>
    <property type="evidence" value="ECO:0007669"/>
    <property type="project" value="UniProtKB-KW"/>
</dbReference>
<evidence type="ECO:0000256" key="1">
    <source>
        <dbReference type="ARBA" id="ARBA00022602"/>
    </source>
</evidence>
<dbReference type="EC" id="2.5.1.129" evidence="7"/>
<evidence type="ECO:0000256" key="5">
    <source>
        <dbReference type="ARBA" id="ARBA00050612"/>
    </source>
</evidence>
<proteinExistence type="inferred from homology"/>
<dbReference type="EMBL" id="SJPL01000001">
    <property type="protein sequence ID" value="TWT70505.1"/>
    <property type="molecule type" value="Genomic_DNA"/>
</dbReference>
<protein>
    <recommendedName>
        <fullName evidence="7">flavin prenyltransferase</fullName>
        <ecNumber evidence="7">2.5.1.129</ecNumber>
    </recommendedName>
</protein>
<evidence type="ECO:0000256" key="4">
    <source>
        <dbReference type="ARBA" id="ARBA00022679"/>
    </source>
</evidence>
<evidence type="ECO:0000313" key="9">
    <source>
        <dbReference type="EMBL" id="TWT70505.1"/>
    </source>
</evidence>
<evidence type="ECO:0000256" key="6">
    <source>
        <dbReference type="ARBA" id="ARBA00060793"/>
    </source>
</evidence>
<dbReference type="Gene3D" id="3.40.50.1950">
    <property type="entry name" value="Flavin prenyltransferase-like"/>
    <property type="match status" value="1"/>
</dbReference>